<proteinExistence type="predicted"/>
<feature type="transmembrane region" description="Helical" evidence="1">
    <location>
        <begin position="41"/>
        <end position="62"/>
    </location>
</feature>
<keyword evidence="3" id="KW-1185">Reference proteome</keyword>
<keyword evidence="1" id="KW-1133">Transmembrane helix</keyword>
<feature type="transmembrane region" description="Helical" evidence="1">
    <location>
        <begin position="105"/>
        <end position="125"/>
    </location>
</feature>
<organism evidence="2 3">
    <name type="scientific">Ramazzottius varieornatus</name>
    <name type="common">Water bear</name>
    <name type="synonym">Tardigrade</name>
    <dbReference type="NCBI Taxonomy" id="947166"/>
    <lineage>
        <taxon>Eukaryota</taxon>
        <taxon>Metazoa</taxon>
        <taxon>Ecdysozoa</taxon>
        <taxon>Tardigrada</taxon>
        <taxon>Eutardigrada</taxon>
        <taxon>Parachela</taxon>
        <taxon>Hypsibioidea</taxon>
        <taxon>Ramazzottiidae</taxon>
        <taxon>Ramazzottius</taxon>
    </lineage>
</organism>
<evidence type="ECO:0008006" key="4">
    <source>
        <dbReference type="Google" id="ProtNLM"/>
    </source>
</evidence>
<dbReference type="AlphaFoldDB" id="A0A1D1VZ72"/>
<accession>A0A1D1VZ72</accession>
<dbReference type="Gene3D" id="1.20.1070.10">
    <property type="entry name" value="Rhodopsin 7-helix transmembrane proteins"/>
    <property type="match status" value="1"/>
</dbReference>
<comment type="caution">
    <text evidence="2">The sequence shown here is derived from an EMBL/GenBank/DDBJ whole genome shotgun (WGS) entry which is preliminary data.</text>
</comment>
<name>A0A1D1VZ72_RAMVA</name>
<dbReference type="EMBL" id="BDGG01000013">
    <property type="protein sequence ID" value="GAV06256.1"/>
    <property type="molecule type" value="Genomic_DNA"/>
</dbReference>
<evidence type="ECO:0000313" key="3">
    <source>
        <dbReference type="Proteomes" id="UP000186922"/>
    </source>
</evidence>
<protein>
    <recommendedName>
        <fullName evidence="4">G-protein coupled receptors family 1 profile domain-containing protein</fullName>
    </recommendedName>
</protein>
<keyword evidence="1" id="KW-0812">Transmembrane</keyword>
<sequence length="168" mass="19068">MALHSPVHNPRTIFESVSTERPSHEVLACPPSTKIPRAVALVIQVLLFDTPIILTVVIYPFFLDEKIMRERMLWSVALSRVRRARSPLAGAALIMSAQPNKDGKFLALTLLILLPAQVYYTLFVPRIAAKDLFTATWILYSLSLIFDPLLFMFSVDSFRSALKRVIRR</sequence>
<feature type="transmembrane region" description="Helical" evidence="1">
    <location>
        <begin position="137"/>
        <end position="158"/>
    </location>
</feature>
<reference evidence="2 3" key="1">
    <citation type="journal article" date="2016" name="Nat. Commun.">
        <title>Extremotolerant tardigrade genome and improved radiotolerance of human cultured cells by tardigrade-unique protein.</title>
        <authorList>
            <person name="Hashimoto T."/>
            <person name="Horikawa D.D."/>
            <person name="Saito Y."/>
            <person name="Kuwahara H."/>
            <person name="Kozuka-Hata H."/>
            <person name="Shin-I T."/>
            <person name="Minakuchi Y."/>
            <person name="Ohishi K."/>
            <person name="Motoyama A."/>
            <person name="Aizu T."/>
            <person name="Enomoto A."/>
            <person name="Kondo K."/>
            <person name="Tanaka S."/>
            <person name="Hara Y."/>
            <person name="Koshikawa S."/>
            <person name="Sagara H."/>
            <person name="Miura T."/>
            <person name="Yokobori S."/>
            <person name="Miyagawa K."/>
            <person name="Suzuki Y."/>
            <person name="Kubo T."/>
            <person name="Oyama M."/>
            <person name="Kohara Y."/>
            <person name="Fujiyama A."/>
            <person name="Arakawa K."/>
            <person name="Katayama T."/>
            <person name="Toyoda A."/>
            <person name="Kunieda T."/>
        </authorList>
    </citation>
    <scope>NUCLEOTIDE SEQUENCE [LARGE SCALE GENOMIC DNA]</scope>
    <source>
        <strain evidence="2 3">YOKOZUNA-1</strain>
    </source>
</reference>
<evidence type="ECO:0000313" key="2">
    <source>
        <dbReference type="EMBL" id="GAV06256.1"/>
    </source>
</evidence>
<dbReference type="Proteomes" id="UP000186922">
    <property type="component" value="Unassembled WGS sequence"/>
</dbReference>
<gene>
    <name evidence="2" type="primary">RvY_16275-1</name>
    <name evidence="2" type="synonym">RvY_16275.1</name>
    <name evidence="2" type="ORF">RvY_16275</name>
</gene>
<keyword evidence="1" id="KW-0472">Membrane</keyword>
<evidence type="ECO:0000256" key="1">
    <source>
        <dbReference type="SAM" id="Phobius"/>
    </source>
</evidence>